<organism evidence="1">
    <name type="scientific">Anguilla anguilla</name>
    <name type="common">European freshwater eel</name>
    <name type="synonym">Muraena anguilla</name>
    <dbReference type="NCBI Taxonomy" id="7936"/>
    <lineage>
        <taxon>Eukaryota</taxon>
        <taxon>Metazoa</taxon>
        <taxon>Chordata</taxon>
        <taxon>Craniata</taxon>
        <taxon>Vertebrata</taxon>
        <taxon>Euteleostomi</taxon>
        <taxon>Actinopterygii</taxon>
        <taxon>Neopterygii</taxon>
        <taxon>Teleostei</taxon>
        <taxon>Anguilliformes</taxon>
        <taxon>Anguillidae</taxon>
        <taxon>Anguilla</taxon>
    </lineage>
</organism>
<evidence type="ECO:0000313" key="1">
    <source>
        <dbReference type="EMBL" id="JAH46486.1"/>
    </source>
</evidence>
<protein>
    <submittedName>
        <fullName evidence="1">Uncharacterized protein</fullName>
    </submittedName>
</protein>
<reference evidence="1" key="2">
    <citation type="journal article" date="2015" name="Fish Shellfish Immunol.">
        <title>Early steps in the European eel (Anguilla anguilla)-Vibrio vulnificus interaction in the gills: Role of the RtxA13 toxin.</title>
        <authorList>
            <person name="Callol A."/>
            <person name="Pajuelo D."/>
            <person name="Ebbesson L."/>
            <person name="Teles M."/>
            <person name="MacKenzie S."/>
            <person name="Amaro C."/>
        </authorList>
    </citation>
    <scope>NUCLEOTIDE SEQUENCE</scope>
</reference>
<dbReference type="EMBL" id="GBXM01062091">
    <property type="protein sequence ID" value="JAH46486.1"/>
    <property type="molecule type" value="Transcribed_RNA"/>
</dbReference>
<accession>A0A0E9SYU6</accession>
<name>A0A0E9SYU6_ANGAN</name>
<reference evidence="1" key="1">
    <citation type="submission" date="2014-11" db="EMBL/GenBank/DDBJ databases">
        <authorList>
            <person name="Amaro Gonzalez C."/>
        </authorList>
    </citation>
    <scope>NUCLEOTIDE SEQUENCE</scope>
</reference>
<dbReference type="AlphaFoldDB" id="A0A0E9SYU6"/>
<sequence>MCFTLRKKELKTKNPRNKQELKMAAVQAW</sequence>
<proteinExistence type="predicted"/>